<proteinExistence type="inferred from homology"/>
<comment type="similarity">
    <text evidence="2">Belongs to the EamA transporter family.</text>
</comment>
<dbReference type="OrthoDB" id="5242975at2"/>
<keyword evidence="4 6" id="KW-1133">Transmembrane helix</keyword>
<dbReference type="InterPro" id="IPR050638">
    <property type="entry name" value="AA-Vitamin_Transporters"/>
</dbReference>
<comment type="caution">
    <text evidence="8">The sequence shown here is derived from an EMBL/GenBank/DDBJ whole genome shotgun (WGS) entry which is preliminary data.</text>
</comment>
<evidence type="ECO:0000256" key="2">
    <source>
        <dbReference type="ARBA" id="ARBA00007362"/>
    </source>
</evidence>
<gene>
    <name evidence="8" type="ORF">FQ377_11470</name>
</gene>
<dbReference type="SUPFAM" id="SSF103481">
    <property type="entry name" value="Multidrug resistance efflux transporter EmrE"/>
    <property type="match status" value="2"/>
</dbReference>
<dbReference type="Proteomes" id="UP000323410">
    <property type="component" value="Unassembled WGS sequence"/>
</dbReference>
<dbReference type="PANTHER" id="PTHR32322">
    <property type="entry name" value="INNER MEMBRANE TRANSPORTER"/>
    <property type="match status" value="1"/>
</dbReference>
<feature type="transmembrane region" description="Helical" evidence="6">
    <location>
        <begin position="184"/>
        <end position="207"/>
    </location>
</feature>
<dbReference type="InterPro" id="IPR037185">
    <property type="entry name" value="EmrE-like"/>
</dbReference>
<keyword evidence="3 6" id="KW-0812">Transmembrane</keyword>
<keyword evidence="9" id="KW-1185">Reference proteome</keyword>
<dbReference type="AlphaFoldDB" id="A0A5D0XP72"/>
<evidence type="ECO:0000256" key="4">
    <source>
        <dbReference type="ARBA" id="ARBA00022989"/>
    </source>
</evidence>
<protein>
    <submittedName>
        <fullName evidence="8">DMT family transporter</fullName>
    </submittedName>
</protein>
<feature type="transmembrane region" description="Helical" evidence="6">
    <location>
        <begin position="276"/>
        <end position="294"/>
    </location>
</feature>
<sequence length="301" mass="30782">MTSNHASRPTPSTAVAAYLGLGLVWGTNFVSMTLAAPFISAAQTTLLRVAFGLLPVLVFALATRSIARWHFRHAHHFVVMAVLAAGLYYYAYAAGTYRLHSGIAGALSGSIPLFVFLSAVLVLRTEEFTRRKAAGLALGVCGVLVLTRPWAAGAVDPIGVLLMLGGSASLGASFAYARRFISPLGIPAPAAATYQLVLAAVGLGVITDLDGITAITADPLAAAAVILGLGALGTGVAFILYYVAIAGLGAVTASTATYIPPVIALVIGTVFLREPLLLSAVLAVGLLLLAAVVTQTGRAAR</sequence>
<accession>A0A5D0XP72</accession>
<name>A0A5D0XP72_9MICC</name>
<evidence type="ECO:0000256" key="5">
    <source>
        <dbReference type="ARBA" id="ARBA00023136"/>
    </source>
</evidence>
<dbReference type="EMBL" id="VSLD01000006">
    <property type="protein sequence ID" value="TYC97836.1"/>
    <property type="molecule type" value="Genomic_DNA"/>
</dbReference>
<feature type="domain" description="EamA" evidence="7">
    <location>
        <begin position="16"/>
        <end position="147"/>
    </location>
</feature>
<dbReference type="RefSeq" id="WP_148601409.1">
    <property type="nucleotide sequence ID" value="NZ_VSLD01000006.1"/>
</dbReference>
<evidence type="ECO:0000256" key="3">
    <source>
        <dbReference type="ARBA" id="ARBA00022692"/>
    </source>
</evidence>
<comment type="subcellular location">
    <subcellularLocation>
        <location evidence="1">Membrane</location>
        <topology evidence="1">Multi-pass membrane protein</topology>
    </subcellularLocation>
</comment>
<feature type="domain" description="EamA" evidence="7">
    <location>
        <begin position="158"/>
        <end position="294"/>
    </location>
</feature>
<reference evidence="8 9" key="1">
    <citation type="submission" date="2019-08" db="EMBL/GenBank/DDBJ databases">
        <title>Genone of Arthrobacter echini P9.</title>
        <authorList>
            <person name="Bowman J.P."/>
        </authorList>
    </citation>
    <scope>NUCLEOTIDE SEQUENCE [LARGE SCALE GENOMIC DNA]</scope>
    <source>
        <strain evidence="8 9">P9</strain>
    </source>
</reference>
<feature type="transmembrane region" description="Helical" evidence="6">
    <location>
        <begin position="103"/>
        <end position="123"/>
    </location>
</feature>
<feature type="transmembrane region" description="Helical" evidence="6">
    <location>
        <begin position="250"/>
        <end position="270"/>
    </location>
</feature>
<keyword evidence="5 6" id="KW-0472">Membrane</keyword>
<evidence type="ECO:0000259" key="7">
    <source>
        <dbReference type="Pfam" id="PF00892"/>
    </source>
</evidence>
<evidence type="ECO:0000313" key="9">
    <source>
        <dbReference type="Proteomes" id="UP000323410"/>
    </source>
</evidence>
<evidence type="ECO:0000256" key="6">
    <source>
        <dbReference type="SAM" id="Phobius"/>
    </source>
</evidence>
<feature type="transmembrane region" description="Helical" evidence="6">
    <location>
        <begin position="135"/>
        <end position="152"/>
    </location>
</feature>
<organism evidence="8 9">
    <name type="scientific">Arthrobacter echini</name>
    <dbReference type="NCBI Taxonomy" id="1529066"/>
    <lineage>
        <taxon>Bacteria</taxon>
        <taxon>Bacillati</taxon>
        <taxon>Actinomycetota</taxon>
        <taxon>Actinomycetes</taxon>
        <taxon>Micrococcales</taxon>
        <taxon>Micrococcaceae</taxon>
        <taxon>Arthrobacter</taxon>
    </lineage>
</organism>
<feature type="transmembrane region" description="Helical" evidence="6">
    <location>
        <begin position="158"/>
        <end position="177"/>
    </location>
</feature>
<feature type="transmembrane region" description="Helical" evidence="6">
    <location>
        <begin position="219"/>
        <end position="243"/>
    </location>
</feature>
<dbReference type="PANTHER" id="PTHR32322:SF2">
    <property type="entry name" value="EAMA DOMAIN-CONTAINING PROTEIN"/>
    <property type="match status" value="1"/>
</dbReference>
<feature type="transmembrane region" description="Helical" evidence="6">
    <location>
        <begin position="74"/>
        <end position="91"/>
    </location>
</feature>
<dbReference type="GO" id="GO:0016020">
    <property type="term" value="C:membrane"/>
    <property type="evidence" value="ECO:0007669"/>
    <property type="project" value="UniProtKB-SubCell"/>
</dbReference>
<feature type="transmembrane region" description="Helical" evidence="6">
    <location>
        <begin position="45"/>
        <end position="62"/>
    </location>
</feature>
<dbReference type="InterPro" id="IPR000620">
    <property type="entry name" value="EamA_dom"/>
</dbReference>
<dbReference type="Pfam" id="PF00892">
    <property type="entry name" value="EamA"/>
    <property type="match status" value="2"/>
</dbReference>
<evidence type="ECO:0000313" key="8">
    <source>
        <dbReference type="EMBL" id="TYC97836.1"/>
    </source>
</evidence>
<evidence type="ECO:0000256" key="1">
    <source>
        <dbReference type="ARBA" id="ARBA00004141"/>
    </source>
</evidence>